<dbReference type="OrthoDB" id="2526284at2759"/>
<evidence type="ECO:0000256" key="1">
    <source>
        <dbReference type="ARBA" id="ARBA00004167"/>
    </source>
</evidence>
<keyword evidence="2 4" id="KW-0812">Transmembrane</keyword>
<evidence type="ECO:0008006" key="7">
    <source>
        <dbReference type="Google" id="ProtNLM"/>
    </source>
</evidence>
<protein>
    <recommendedName>
        <fullName evidence="7">Glycosyltransferase family 92 protein</fullName>
    </recommendedName>
</protein>
<dbReference type="AlphaFoldDB" id="A0A1Y1I0D2"/>
<dbReference type="InterPro" id="IPR029044">
    <property type="entry name" value="Nucleotide-diphossugar_trans"/>
</dbReference>
<dbReference type="GO" id="GO:0016020">
    <property type="term" value="C:membrane"/>
    <property type="evidence" value="ECO:0007669"/>
    <property type="project" value="UniProtKB-SubCell"/>
</dbReference>
<organism evidence="5 6">
    <name type="scientific">Klebsormidium nitens</name>
    <name type="common">Green alga</name>
    <name type="synonym">Ulothrix nitens</name>
    <dbReference type="NCBI Taxonomy" id="105231"/>
    <lineage>
        <taxon>Eukaryota</taxon>
        <taxon>Viridiplantae</taxon>
        <taxon>Streptophyta</taxon>
        <taxon>Klebsormidiophyceae</taxon>
        <taxon>Klebsormidiales</taxon>
        <taxon>Klebsormidiaceae</taxon>
        <taxon>Klebsormidium</taxon>
    </lineage>
</organism>
<sequence>MKASELFSTERRLFVLVSFILLAAAAYFLGHTARSNTRFLLGPRVLLEPRLLLEFQHPPLVALRPESEPVPETPPFSGNVDLPEAPLATDAPLPIAHCPIEAPPQNIGARAWQTVEEDVIPRGNEVWGRAGVLFDRWNNGSLQLDEEKFYGDRPELLGHTGGGEPGFAWFKHLTNLDDSKPVEFASRPPPSSVQLPRCDVAKMHPEERLGGVSVCAMVRNEEQALAQWLNYYYYLGVSKVVLYDDGSTDGTAEVAAAYSGFVDYVKWEKEPGRNWETDQVIIYYTCIERELARGAKWVGPLDVDEYVVFDDPNERLDSFLDGFAGGRPNVGSVSFTWRMMHSDAISLPDPAFALLDVRYACKDGGDDWHHVKTFVRAGAFERTQHPHYVILKDGFHQFDVSGGIIDPPGPFASRSIHSPARLNHYRLLSLHEWLRKASKRHSRKLEGGEPSAGHATKSGDYSLEHLEATLGKCFPVQPDASALLNVLARQGCL</sequence>
<name>A0A1Y1I0D2_KLENI</name>
<evidence type="ECO:0000256" key="4">
    <source>
        <dbReference type="SAM" id="Phobius"/>
    </source>
</evidence>
<dbReference type="PANTHER" id="PTHR21461:SF69">
    <property type="entry name" value="GLYCOSYLTRANSFERASE FAMILY 92 PROTEIN"/>
    <property type="match status" value="1"/>
</dbReference>
<dbReference type="PANTHER" id="PTHR21461">
    <property type="entry name" value="GLYCOSYLTRANSFERASE FAMILY 92 PROTEIN"/>
    <property type="match status" value="1"/>
</dbReference>
<gene>
    <name evidence="5" type="ORF">KFL_001860210</name>
</gene>
<evidence type="ECO:0000313" key="6">
    <source>
        <dbReference type="Proteomes" id="UP000054558"/>
    </source>
</evidence>
<evidence type="ECO:0000256" key="2">
    <source>
        <dbReference type="ARBA" id="ARBA00022692"/>
    </source>
</evidence>
<dbReference type="EMBL" id="DF237135">
    <property type="protein sequence ID" value="GAQ84374.1"/>
    <property type="molecule type" value="Genomic_DNA"/>
</dbReference>
<accession>A0A1Y1I0D2</accession>
<evidence type="ECO:0000256" key="3">
    <source>
        <dbReference type="ARBA" id="ARBA00022989"/>
    </source>
</evidence>
<proteinExistence type="predicted"/>
<dbReference type="Gene3D" id="3.90.550.10">
    <property type="entry name" value="Spore Coat Polysaccharide Biosynthesis Protein SpsA, Chain A"/>
    <property type="match status" value="1"/>
</dbReference>
<keyword evidence="4" id="KW-0472">Membrane</keyword>
<dbReference type="Pfam" id="PF13704">
    <property type="entry name" value="Glyco_tranf_2_4"/>
    <property type="match status" value="1"/>
</dbReference>
<reference evidence="5 6" key="1">
    <citation type="journal article" date="2014" name="Nat. Commun.">
        <title>Klebsormidium flaccidum genome reveals primary factors for plant terrestrial adaptation.</title>
        <authorList>
            <person name="Hori K."/>
            <person name="Maruyama F."/>
            <person name="Fujisawa T."/>
            <person name="Togashi T."/>
            <person name="Yamamoto N."/>
            <person name="Seo M."/>
            <person name="Sato S."/>
            <person name="Yamada T."/>
            <person name="Mori H."/>
            <person name="Tajima N."/>
            <person name="Moriyama T."/>
            <person name="Ikeuchi M."/>
            <person name="Watanabe M."/>
            <person name="Wada H."/>
            <person name="Kobayashi K."/>
            <person name="Saito M."/>
            <person name="Masuda T."/>
            <person name="Sasaki-Sekimoto Y."/>
            <person name="Mashiguchi K."/>
            <person name="Awai K."/>
            <person name="Shimojima M."/>
            <person name="Masuda S."/>
            <person name="Iwai M."/>
            <person name="Nobusawa T."/>
            <person name="Narise T."/>
            <person name="Kondo S."/>
            <person name="Saito H."/>
            <person name="Sato R."/>
            <person name="Murakawa M."/>
            <person name="Ihara Y."/>
            <person name="Oshima-Yamada Y."/>
            <person name="Ohtaka K."/>
            <person name="Satoh M."/>
            <person name="Sonobe K."/>
            <person name="Ishii M."/>
            <person name="Ohtani R."/>
            <person name="Kanamori-Sato M."/>
            <person name="Honoki R."/>
            <person name="Miyazaki D."/>
            <person name="Mochizuki H."/>
            <person name="Umetsu J."/>
            <person name="Higashi K."/>
            <person name="Shibata D."/>
            <person name="Kamiya Y."/>
            <person name="Sato N."/>
            <person name="Nakamura Y."/>
            <person name="Tabata S."/>
            <person name="Ida S."/>
            <person name="Kurokawa K."/>
            <person name="Ohta H."/>
        </authorList>
    </citation>
    <scope>NUCLEOTIDE SEQUENCE [LARGE SCALE GENOMIC DNA]</scope>
    <source>
        <strain evidence="5 6">NIES-2285</strain>
    </source>
</reference>
<keyword evidence="3 4" id="KW-1133">Transmembrane helix</keyword>
<dbReference type="GO" id="GO:0005737">
    <property type="term" value="C:cytoplasm"/>
    <property type="evidence" value="ECO:0000318"/>
    <property type="project" value="GO_Central"/>
</dbReference>
<dbReference type="GO" id="GO:0016757">
    <property type="term" value="F:glycosyltransferase activity"/>
    <property type="evidence" value="ECO:0000318"/>
    <property type="project" value="GO_Central"/>
</dbReference>
<keyword evidence="6" id="KW-1185">Reference proteome</keyword>
<comment type="subcellular location">
    <subcellularLocation>
        <location evidence="1">Membrane</location>
        <topology evidence="1">Single-pass membrane protein</topology>
    </subcellularLocation>
</comment>
<feature type="transmembrane region" description="Helical" evidence="4">
    <location>
        <begin position="12"/>
        <end position="30"/>
    </location>
</feature>
<evidence type="ECO:0000313" key="5">
    <source>
        <dbReference type="EMBL" id="GAQ84374.1"/>
    </source>
</evidence>
<dbReference type="SUPFAM" id="SSF53448">
    <property type="entry name" value="Nucleotide-diphospho-sugar transferases"/>
    <property type="match status" value="1"/>
</dbReference>
<dbReference type="Proteomes" id="UP000054558">
    <property type="component" value="Unassembled WGS sequence"/>
</dbReference>
<dbReference type="STRING" id="105231.A0A1Y1I0D2"/>